<dbReference type="GO" id="GO:0022857">
    <property type="term" value="F:transmembrane transporter activity"/>
    <property type="evidence" value="ECO:0007669"/>
    <property type="project" value="InterPro"/>
</dbReference>
<dbReference type="EMBL" id="WLZY01000003">
    <property type="protein sequence ID" value="NDL57798.1"/>
    <property type="molecule type" value="Genomic_DNA"/>
</dbReference>
<reference evidence="7 8" key="1">
    <citation type="submission" date="2019-11" db="EMBL/GenBank/DDBJ databases">
        <authorList>
            <person name="Li X.-J."/>
            <person name="Feng X.-M."/>
        </authorList>
    </citation>
    <scope>NUCLEOTIDE SEQUENCE [LARGE SCALE GENOMIC DNA]</scope>
    <source>
        <strain evidence="7 8">XMNu-373</strain>
    </source>
</reference>
<keyword evidence="3 5" id="KW-1133">Transmembrane helix</keyword>
<dbReference type="Proteomes" id="UP000460435">
    <property type="component" value="Unassembled WGS sequence"/>
</dbReference>
<keyword evidence="2 5" id="KW-0812">Transmembrane</keyword>
<feature type="transmembrane region" description="Helical" evidence="5">
    <location>
        <begin position="86"/>
        <end position="105"/>
    </location>
</feature>
<feature type="transmembrane region" description="Helical" evidence="5">
    <location>
        <begin position="125"/>
        <end position="144"/>
    </location>
</feature>
<dbReference type="PANTHER" id="PTHR23537:SF1">
    <property type="entry name" value="SUGAR TRANSPORTER"/>
    <property type="match status" value="1"/>
</dbReference>
<dbReference type="GO" id="GO:0005886">
    <property type="term" value="C:plasma membrane"/>
    <property type="evidence" value="ECO:0007669"/>
    <property type="project" value="UniProtKB-SubCell"/>
</dbReference>
<feature type="transmembrane region" description="Helical" evidence="5">
    <location>
        <begin position="320"/>
        <end position="339"/>
    </location>
</feature>
<name>A0A7K3M5T3_9ACTN</name>
<feature type="transmembrane region" description="Helical" evidence="5">
    <location>
        <begin position="264"/>
        <end position="285"/>
    </location>
</feature>
<gene>
    <name evidence="7" type="ORF">F7O44_11995</name>
</gene>
<keyword evidence="4 5" id="KW-0472">Membrane</keyword>
<organism evidence="7 8">
    <name type="scientific">Phytoactinopolyspora mesophila</name>
    <dbReference type="NCBI Taxonomy" id="2650750"/>
    <lineage>
        <taxon>Bacteria</taxon>
        <taxon>Bacillati</taxon>
        <taxon>Actinomycetota</taxon>
        <taxon>Actinomycetes</taxon>
        <taxon>Jiangellales</taxon>
        <taxon>Jiangellaceae</taxon>
        <taxon>Phytoactinopolyspora</taxon>
    </lineage>
</organism>
<comment type="subcellular location">
    <subcellularLocation>
        <location evidence="1">Cell membrane</location>
        <topology evidence="1">Multi-pass membrane protein</topology>
    </subcellularLocation>
</comment>
<evidence type="ECO:0000256" key="4">
    <source>
        <dbReference type="ARBA" id="ARBA00023136"/>
    </source>
</evidence>
<feature type="transmembrane region" description="Helical" evidence="5">
    <location>
        <begin position="291"/>
        <end position="313"/>
    </location>
</feature>
<accession>A0A7K3M5T3</accession>
<evidence type="ECO:0000256" key="1">
    <source>
        <dbReference type="ARBA" id="ARBA00004651"/>
    </source>
</evidence>
<comment type="caution">
    <text evidence="7">The sequence shown here is derived from an EMBL/GenBank/DDBJ whole genome shotgun (WGS) entry which is preliminary data.</text>
</comment>
<evidence type="ECO:0000313" key="8">
    <source>
        <dbReference type="Proteomes" id="UP000460435"/>
    </source>
</evidence>
<protein>
    <submittedName>
        <fullName evidence="7">YbfB/YjiJ family MFS transporter</fullName>
    </submittedName>
</protein>
<dbReference type="SUPFAM" id="SSF103473">
    <property type="entry name" value="MFS general substrate transporter"/>
    <property type="match status" value="1"/>
</dbReference>
<dbReference type="Gene3D" id="1.20.1250.20">
    <property type="entry name" value="MFS general substrate transporter like domains"/>
    <property type="match status" value="2"/>
</dbReference>
<proteinExistence type="predicted"/>
<dbReference type="PROSITE" id="PS50850">
    <property type="entry name" value="MFS"/>
    <property type="match status" value="1"/>
</dbReference>
<dbReference type="InterPro" id="IPR020846">
    <property type="entry name" value="MFS_dom"/>
</dbReference>
<feature type="transmembrane region" description="Helical" evidence="5">
    <location>
        <begin position="345"/>
        <end position="365"/>
    </location>
</feature>
<feature type="transmembrane region" description="Helical" evidence="5">
    <location>
        <begin position="62"/>
        <end position="80"/>
    </location>
</feature>
<feature type="transmembrane region" description="Helical" evidence="5">
    <location>
        <begin position="237"/>
        <end position="257"/>
    </location>
</feature>
<feature type="transmembrane region" description="Helical" evidence="5">
    <location>
        <begin position="32"/>
        <end position="55"/>
    </location>
</feature>
<sequence length="378" mass="38848">MMAVGVSFGFARYGYGLFLPQLRAEFDLSVTAVGLIGAATYAGYLLALILVGALAARVGSRALITTGGLSAATGMTLVALAPGPALLATGLVLAGTSPGWIWAPYSDAAERMLPAGMRERVLARIPSGTAFGVAIAGPLALLTQGTTWRYAWLIFAAGGLAATLYNAWILPAGTSPRSPGTPAGHRLTFRWFARRSAAPLYLTAAAYGVVGSVYWLFAVESISSAGQSGAHTGALFWTLMGTAGTAAVVTGVVFDRLGLRRSHILIFTSMAIAVALLGLMPGAAVPVGLSALLYGPSFMAGSALLAVWSYYVFPDRPTTGFSATVFCLGIGTLVGPATAGAAADQFGLSATFLMTATVAILTNLLRPRSDDREQTTAP</sequence>
<evidence type="ECO:0000259" key="6">
    <source>
        <dbReference type="PROSITE" id="PS50850"/>
    </source>
</evidence>
<dbReference type="InterPro" id="IPR010645">
    <property type="entry name" value="MFS_4"/>
</dbReference>
<feature type="transmembrane region" description="Helical" evidence="5">
    <location>
        <begin position="150"/>
        <end position="170"/>
    </location>
</feature>
<dbReference type="InterPro" id="IPR036259">
    <property type="entry name" value="MFS_trans_sf"/>
</dbReference>
<feature type="domain" description="Major facilitator superfamily (MFS) profile" evidence="6">
    <location>
        <begin position="1"/>
        <end position="374"/>
    </location>
</feature>
<dbReference type="Pfam" id="PF06779">
    <property type="entry name" value="MFS_4"/>
    <property type="match status" value="1"/>
</dbReference>
<keyword evidence="8" id="KW-1185">Reference proteome</keyword>
<dbReference type="AlphaFoldDB" id="A0A7K3M5T3"/>
<evidence type="ECO:0000256" key="2">
    <source>
        <dbReference type="ARBA" id="ARBA00022692"/>
    </source>
</evidence>
<feature type="transmembrane region" description="Helical" evidence="5">
    <location>
        <begin position="198"/>
        <end position="217"/>
    </location>
</feature>
<evidence type="ECO:0000256" key="3">
    <source>
        <dbReference type="ARBA" id="ARBA00022989"/>
    </source>
</evidence>
<evidence type="ECO:0000313" key="7">
    <source>
        <dbReference type="EMBL" id="NDL57798.1"/>
    </source>
</evidence>
<dbReference type="PANTHER" id="PTHR23537">
    <property type="match status" value="1"/>
</dbReference>
<evidence type="ECO:0000256" key="5">
    <source>
        <dbReference type="SAM" id="Phobius"/>
    </source>
</evidence>